<evidence type="ECO:0000313" key="2">
    <source>
        <dbReference type="Proteomes" id="UP000002620"/>
    </source>
</evidence>
<dbReference type="STRING" id="429009.Adeg_1168"/>
<dbReference type="EMBL" id="CP001785">
    <property type="protein sequence ID" value="ACX52284.1"/>
    <property type="molecule type" value="Genomic_DNA"/>
</dbReference>
<dbReference type="Proteomes" id="UP000002620">
    <property type="component" value="Chromosome"/>
</dbReference>
<proteinExistence type="predicted"/>
<dbReference type="InterPro" id="IPR029016">
    <property type="entry name" value="GAF-like_dom_sf"/>
</dbReference>
<evidence type="ECO:0000313" key="1">
    <source>
        <dbReference type="EMBL" id="ACX52284.1"/>
    </source>
</evidence>
<dbReference type="RefSeq" id="WP_015739161.1">
    <property type="nucleotide sequence ID" value="NC_013385.1"/>
</dbReference>
<dbReference type="HOGENOM" id="CLU_1694668_0_0_9"/>
<name>C9RDF7_AMMDK</name>
<sequence>MPFLQASNSGEGETFLCSHEELEASYARCRHLSVPPELARPRKILSPTELAPCLKANLSLVTLARHLMAPICHRKSYLYILCDPELVALEIFAAPEVLAAAERKGVRPGTVFTEESCGTNALALAREHKRLVAIRGEQHYYRLFENWWCVAALVKDPAGNVIGCLGISMLTGTLDSRGRW</sequence>
<dbReference type="KEGG" id="adg:Adeg_1168"/>
<dbReference type="Gene3D" id="3.30.450.40">
    <property type="match status" value="1"/>
</dbReference>
<gene>
    <name evidence="1" type="ordered locus">Adeg_1168</name>
</gene>
<dbReference type="SUPFAM" id="SSF55781">
    <property type="entry name" value="GAF domain-like"/>
    <property type="match status" value="1"/>
</dbReference>
<protein>
    <submittedName>
        <fullName evidence="1">Transcriptional activator of acetoin/glycerol metabolism-like protein</fullName>
    </submittedName>
</protein>
<dbReference type="eggNOG" id="COG3284">
    <property type="taxonomic scope" value="Bacteria"/>
</dbReference>
<dbReference type="AlphaFoldDB" id="C9RDF7"/>
<reference evidence="1 2" key="1">
    <citation type="submission" date="2009-10" db="EMBL/GenBank/DDBJ databases">
        <title>Complete sequence of chromosome of Ammonifex degensii KC4.</title>
        <authorList>
            <consortium name="US DOE Joint Genome Institute"/>
            <person name="Kerfeld C."/>
            <person name="Goodner B."/>
            <person name="Huber H."/>
            <person name="Stetter K."/>
            <person name="Lucas S."/>
            <person name="Copeland A."/>
            <person name="Lapidus A."/>
            <person name="Glavina del Rio T."/>
            <person name="Dalin E."/>
            <person name="Tice H."/>
            <person name="Bruce D."/>
            <person name="Goodwin L."/>
            <person name="Pitluck S."/>
            <person name="Saunders E."/>
            <person name="Brettin T."/>
            <person name="Detter J.C."/>
            <person name="Han C."/>
            <person name="Larimer F."/>
            <person name="Land M."/>
            <person name="Hauser L."/>
            <person name="Kyrpides N."/>
            <person name="Ovchinnikova G."/>
            <person name="Richardson P."/>
        </authorList>
    </citation>
    <scope>NUCLEOTIDE SEQUENCE [LARGE SCALE GENOMIC DNA]</scope>
    <source>
        <strain evidence="2">DSM 10501 / KC4</strain>
    </source>
</reference>
<organism evidence="1 2">
    <name type="scientific">Ammonifex degensii (strain DSM 10501 / KC4)</name>
    <dbReference type="NCBI Taxonomy" id="429009"/>
    <lineage>
        <taxon>Bacteria</taxon>
        <taxon>Bacillati</taxon>
        <taxon>Bacillota</taxon>
        <taxon>Clostridia</taxon>
        <taxon>Thermoanaerobacterales</taxon>
        <taxon>Thermoanaerobacteraceae</taxon>
        <taxon>Ammonifex</taxon>
    </lineage>
</organism>
<keyword evidence="2" id="KW-1185">Reference proteome</keyword>
<accession>C9RDF7</accession>